<dbReference type="AlphaFoldDB" id="A0A8C4ZMT5"/>
<dbReference type="Proteomes" id="UP000694546">
    <property type="component" value="Chromosome 16"/>
</dbReference>
<dbReference type="InterPro" id="IPR004273">
    <property type="entry name" value="Dynein_heavy_D6_P-loop"/>
</dbReference>
<sequence>MGQGQADVALAALRESSRNGDWLCLKNLHLVTAWLPQLEKELNALQPKESFRLWLTSEVHPRFPLILLQSSLKITYESPPGLKKNLTRTYESWSPEQISKGGVLSRAQSLFCLAWFHAVCQERRNYIPQGWTKFYEFSLSDLRAAYEIIDRLFDGGKTFQWEFVHGLLESAIYGGRIDNPSDLRILRSYLEQFFSARLLSSSSSSAGTRRGGEKVFPAQISLPTSCSILVGVIHDYCLCISQGSTLIHQKVVLPTEGQGSPVQSFIVLEQFNAVRLVQSIHHSLAALSKVIRGTQLLTAEVQKLATALLNQECPQTWLNKWEGPEEPMQYLRAVVTRALAIQGWVERAGRQALLADTLDLSDLFHPDTFLNALRQETARSMNCSMDSLKFVTSWMRPIQEAKLQVKVGGLQLEGCSFDGTRLSENQHDSPSVSAVPPCYMAWCCPQQHPLPDLRSLESWYLFAGCANRRHSKLNE</sequence>
<dbReference type="Pfam" id="PF18199">
    <property type="entry name" value="Dynein_C"/>
    <property type="match status" value="1"/>
</dbReference>
<dbReference type="Gene3D" id="3.10.490.20">
    <property type="match status" value="1"/>
</dbReference>
<dbReference type="Pfam" id="PF18198">
    <property type="entry name" value="AAA_lid_11"/>
    <property type="match status" value="1"/>
</dbReference>
<evidence type="ECO:0000259" key="3">
    <source>
        <dbReference type="Pfam" id="PF18199"/>
    </source>
</evidence>
<dbReference type="Ensembl" id="ENSGMOT00000017697.2">
    <property type="protein sequence ID" value="ENSGMOP00000017268.2"/>
    <property type="gene ID" value="ENSGMOG00000015971.2"/>
</dbReference>
<reference evidence="4" key="2">
    <citation type="submission" date="2025-09" db="UniProtKB">
        <authorList>
            <consortium name="Ensembl"/>
        </authorList>
    </citation>
    <scope>IDENTIFICATION</scope>
</reference>
<feature type="domain" description="Dynein heavy chain region D6 P-loop" evidence="1">
    <location>
        <begin position="1"/>
        <end position="75"/>
    </location>
</feature>
<evidence type="ECO:0000313" key="5">
    <source>
        <dbReference type="Proteomes" id="UP000694546"/>
    </source>
</evidence>
<reference evidence="4" key="1">
    <citation type="submission" date="2025-08" db="UniProtKB">
        <authorList>
            <consortium name="Ensembl"/>
        </authorList>
    </citation>
    <scope>IDENTIFICATION</scope>
</reference>
<dbReference type="InterPro" id="IPR043160">
    <property type="entry name" value="Dynein_C_barrel"/>
</dbReference>
<organism evidence="4 5">
    <name type="scientific">Gadus morhua</name>
    <name type="common">Atlantic cod</name>
    <dbReference type="NCBI Taxonomy" id="8049"/>
    <lineage>
        <taxon>Eukaryota</taxon>
        <taxon>Metazoa</taxon>
        <taxon>Chordata</taxon>
        <taxon>Craniata</taxon>
        <taxon>Vertebrata</taxon>
        <taxon>Euteleostomi</taxon>
        <taxon>Actinopterygii</taxon>
        <taxon>Neopterygii</taxon>
        <taxon>Teleostei</taxon>
        <taxon>Neoteleostei</taxon>
        <taxon>Acanthomorphata</taxon>
        <taxon>Zeiogadaria</taxon>
        <taxon>Gadariae</taxon>
        <taxon>Gadiformes</taxon>
        <taxon>Gadoidei</taxon>
        <taxon>Gadidae</taxon>
        <taxon>Gadus</taxon>
    </lineage>
</organism>
<evidence type="ECO:0000313" key="4">
    <source>
        <dbReference type="Ensembl" id="ENSGMOP00000017268.2"/>
    </source>
</evidence>
<dbReference type="InterPro" id="IPR027417">
    <property type="entry name" value="P-loop_NTPase"/>
</dbReference>
<dbReference type="Gene3D" id="1.10.8.720">
    <property type="entry name" value="Region D6 of dynein motor"/>
    <property type="match status" value="1"/>
</dbReference>
<feature type="domain" description="Dynein heavy chain C-terminal" evidence="3">
    <location>
        <begin position="254"/>
        <end position="443"/>
    </location>
</feature>
<dbReference type="InterPro" id="IPR041228">
    <property type="entry name" value="Dynein_C"/>
</dbReference>
<dbReference type="InterPro" id="IPR026983">
    <property type="entry name" value="DHC"/>
</dbReference>
<evidence type="ECO:0008006" key="6">
    <source>
        <dbReference type="Google" id="ProtNLM"/>
    </source>
</evidence>
<dbReference type="Pfam" id="PF03028">
    <property type="entry name" value="Dynein_heavy"/>
    <property type="match status" value="1"/>
</dbReference>
<dbReference type="InterPro" id="IPR042219">
    <property type="entry name" value="AAA_lid_11_sf"/>
</dbReference>
<dbReference type="OMA" id="CYMAWIL"/>
<dbReference type="GO" id="GO:0005858">
    <property type="term" value="C:axonemal dynein complex"/>
    <property type="evidence" value="ECO:0007669"/>
    <property type="project" value="TreeGrafter"/>
</dbReference>
<dbReference type="PANTHER" id="PTHR45703:SF22">
    <property type="entry name" value="DYNEIN CYTOPLASMIC 2 HEAVY CHAIN 1"/>
    <property type="match status" value="1"/>
</dbReference>
<name>A0A8C4ZMT5_GADMO</name>
<dbReference type="GO" id="GO:0007018">
    <property type="term" value="P:microtubule-based movement"/>
    <property type="evidence" value="ECO:0007669"/>
    <property type="project" value="InterPro"/>
</dbReference>
<dbReference type="GO" id="GO:0051959">
    <property type="term" value="F:dynein light intermediate chain binding"/>
    <property type="evidence" value="ECO:0007669"/>
    <property type="project" value="InterPro"/>
</dbReference>
<evidence type="ECO:0000259" key="1">
    <source>
        <dbReference type="Pfam" id="PF03028"/>
    </source>
</evidence>
<dbReference type="Gene3D" id="1.20.1270.280">
    <property type="match status" value="1"/>
</dbReference>
<dbReference type="GO" id="GO:0008569">
    <property type="term" value="F:minus-end-directed microtubule motor activity"/>
    <property type="evidence" value="ECO:0007669"/>
    <property type="project" value="InterPro"/>
</dbReference>
<dbReference type="InterPro" id="IPR041658">
    <property type="entry name" value="AAA_lid_11"/>
</dbReference>
<dbReference type="GeneTree" id="ENSGT00940000154620"/>
<keyword evidence="5" id="KW-1185">Reference proteome</keyword>
<dbReference type="Gene3D" id="3.40.50.300">
    <property type="entry name" value="P-loop containing nucleotide triphosphate hydrolases"/>
    <property type="match status" value="1"/>
</dbReference>
<proteinExistence type="predicted"/>
<protein>
    <recommendedName>
        <fullName evidence="6">Dynein cytoplasmic 2 heavy chain 1</fullName>
    </recommendedName>
</protein>
<feature type="domain" description="Dynein heavy chain AAA lid" evidence="2">
    <location>
        <begin position="108"/>
        <end position="202"/>
    </location>
</feature>
<dbReference type="GO" id="GO:0045505">
    <property type="term" value="F:dynein intermediate chain binding"/>
    <property type="evidence" value="ECO:0007669"/>
    <property type="project" value="InterPro"/>
</dbReference>
<accession>A0A8C4ZMT5</accession>
<evidence type="ECO:0000259" key="2">
    <source>
        <dbReference type="Pfam" id="PF18198"/>
    </source>
</evidence>
<dbReference type="PANTHER" id="PTHR45703">
    <property type="entry name" value="DYNEIN HEAVY CHAIN"/>
    <property type="match status" value="1"/>
</dbReference>